<protein>
    <submittedName>
        <fullName evidence="1">Uncharacterized protein</fullName>
    </submittedName>
</protein>
<accession>A0ABV1YRG7</accession>
<gene>
    <name evidence="1" type="ORF">NKI33_33405</name>
</gene>
<evidence type="ECO:0000313" key="2">
    <source>
        <dbReference type="Proteomes" id="UP001464387"/>
    </source>
</evidence>
<dbReference type="RefSeq" id="WP_352571168.1">
    <property type="nucleotide sequence ID" value="NZ_JAMYMY010000099.1"/>
</dbReference>
<proteinExistence type="predicted"/>
<name>A0ABV1YRG7_9HYPH</name>
<organism evidence="1 2">
    <name type="scientific">Mesorhizobium opportunistum</name>
    <dbReference type="NCBI Taxonomy" id="593909"/>
    <lineage>
        <taxon>Bacteria</taxon>
        <taxon>Pseudomonadati</taxon>
        <taxon>Pseudomonadota</taxon>
        <taxon>Alphaproteobacteria</taxon>
        <taxon>Hyphomicrobiales</taxon>
        <taxon>Phyllobacteriaceae</taxon>
        <taxon>Mesorhizobium</taxon>
    </lineage>
</organism>
<reference evidence="1 2" key="1">
    <citation type="journal article" date="2024" name="Proc. Natl. Acad. Sci. U.S.A.">
        <title>The evolutionary genomics of adaptation to stress in wild rhizobium bacteria.</title>
        <authorList>
            <person name="Kehlet-Delgado H."/>
            <person name="Montoya A.P."/>
            <person name="Jensen K.T."/>
            <person name="Wendlandt C.E."/>
            <person name="Dexheimer C."/>
            <person name="Roberts M."/>
            <person name="Torres Martinez L."/>
            <person name="Friesen M.L."/>
            <person name="Griffitts J.S."/>
            <person name="Porter S.S."/>
        </authorList>
    </citation>
    <scope>NUCLEOTIDE SEQUENCE [LARGE SCALE GENOMIC DNA]</scope>
    <source>
        <strain evidence="1 2">M0729</strain>
    </source>
</reference>
<evidence type="ECO:0000313" key="1">
    <source>
        <dbReference type="EMBL" id="MER8937803.1"/>
    </source>
</evidence>
<sequence>MIAVLVAPVDGGRKTGAAASDGGWLRAAASRAMASSLGMAPSIWRRFLGSMSEIGVSAARHLALLVARALLSAENVKGVRAMNSSLVSVKTCDCPAKPKGMRQPHFASMTFGRVMVCEGFHYWIC</sequence>
<dbReference type="EMBL" id="JAMYPJ010000111">
    <property type="protein sequence ID" value="MER8937803.1"/>
    <property type="molecule type" value="Genomic_DNA"/>
</dbReference>
<dbReference type="Proteomes" id="UP001464387">
    <property type="component" value="Unassembled WGS sequence"/>
</dbReference>
<keyword evidence="2" id="KW-1185">Reference proteome</keyword>
<comment type="caution">
    <text evidence="1">The sequence shown here is derived from an EMBL/GenBank/DDBJ whole genome shotgun (WGS) entry which is preliminary data.</text>
</comment>